<reference evidence="11" key="2">
    <citation type="submission" date="2014-06" db="EMBL/GenBank/DDBJ databases">
        <title>The complete genome of Blastobotrys (Arxula) adeninivorans LS3 - a yeast of biotechnological interest.</title>
        <authorList>
            <person name="Kunze G."/>
            <person name="Gaillardin C."/>
            <person name="Czernicka M."/>
            <person name="Durrens P."/>
            <person name="Martin T."/>
            <person name="Boer E."/>
            <person name="Gabaldon T."/>
            <person name="Cruz J."/>
            <person name="Talla E."/>
            <person name="Marck C."/>
            <person name="Goffeau A."/>
            <person name="Barbe V."/>
            <person name="Baret P."/>
            <person name="Baronian K."/>
            <person name="Beier S."/>
            <person name="Bleykasten C."/>
            <person name="Bode R."/>
            <person name="Casaregola S."/>
            <person name="Despons L."/>
            <person name="Fairhead C."/>
            <person name="Giersberg M."/>
            <person name="Gierski P."/>
            <person name="Hahnel U."/>
            <person name="Hartmann A."/>
            <person name="Jankowska D."/>
            <person name="Jubin C."/>
            <person name="Jung P."/>
            <person name="Lafontaine I."/>
            <person name="Leh-Louis V."/>
            <person name="Lemaire M."/>
            <person name="Marcet-Houben M."/>
            <person name="Mascher M."/>
            <person name="Morel G."/>
            <person name="Richard G.-F."/>
            <person name="Riechen J."/>
            <person name="Sacerdot C."/>
            <person name="Sarkar A."/>
            <person name="Savel G."/>
            <person name="Schacherer J."/>
            <person name="Sherman D."/>
            <person name="Straub M.-L."/>
            <person name="Stein N."/>
            <person name="Thierry A."/>
            <person name="Trautwein-Schult A."/>
            <person name="Westhof E."/>
            <person name="Worch S."/>
            <person name="Dujon B."/>
            <person name="Souciet J.-L."/>
            <person name="Wincker P."/>
            <person name="Scholz U."/>
            <person name="Neuveglise N."/>
        </authorList>
    </citation>
    <scope>NUCLEOTIDE SEQUENCE</scope>
    <source>
        <strain evidence="11">LS3</strain>
    </source>
</reference>
<comment type="similarity">
    <text evidence="9">Belongs to the GLYK kinase family.</text>
</comment>
<comment type="subcellular location">
    <subcellularLocation>
        <location evidence="2">Cytoplasm</location>
    </subcellularLocation>
    <subcellularLocation>
        <location evidence="1">Nucleus</location>
    </subcellularLocation>
</comment>
<dbReference type="Pfam" id="PF00485">
    <property type="entry name" value="PRK"/>
    <property type="match status" value="1"/>
</dbReference>
<organism evidence="11">
    <name type="scientific">Blastobotrys adeninivorans</name>
    <name type="common">Yeast</name>
    <name type="synonym">Arxula adeninivorans</name>
    <dbReference type="NCBI Taxonomy" id="409370"/>
    <lineage>
        <taxon>Eukaryota</taxon>
        <taxon>Fungi</taxon>
        <taxon>Dikarya</taxon>
        <taxon>Ascomycota</taxon>
        <taxon>Saccharomycotina</taxon>
        <taxon>Dipodascomycetes</taxon>
        <taxon>Dipodascales</taxon>
        <taxon>Trichomonascaceae</taxon>
        <taxon>Blastobotrys</taxon>
    </lineage>
</organism>
<name>A0A060T4F0_BLAAD</name>
<proteinExistence type="inferred from homology"/>
<evidence type="ECO:0000256" key="3">
    <source>
        <dbReference type="ARBA" id="ARBA00022490"/>
    </source>
</evidence>
<dbReference type="GO" id="GO:0005634">
    <property type="term" value="C:nucleus"/>
    <property type="evidence" value="ECO:0007669"/>
    <property type="project" value="UniProtKB-SubCell"/>
</dbReference>
<dbReference type="GO" id="GO:0005524">
    <property type="term" value="F:ATP binding"/>
    <property type="evidence" value="ECO:0007669"/>
    <property type="project" value="UniProtKB-KW"/>
</dbReference>
<keyword evidence="5" id="KW-0547">Nucleotide-binding</keyword>
<dbReference type="PhylomeDB" id="A0A060T4F0"/>
<protein>
    <submittedName>
        <fullName evidence="11">ARAD1C44484p</fullName>
    </submittedName>
</protein>
<evidence type="ECO:0000256" key="8">
    <source>
        <dbReference type="ARBA" id="ARBA00023242"/>
    </source>
</evidence>
<evidence type="ECO:0000259" key="10">
    <source>
        <dbReference type="Pfam" id="PF00485"/>
    </source>
</evidence>
<feature type="domain" description="Phosphoribulokinase/uridine kinase" evidence="10">
    <location>
        <begin position="27"/>
        <end position="147"/>
    </location>
</feature>
<evidence type="ECO:0000256" key="5">
    <source>
        <dbReference type="ARBA" id="ARBA00022741"/>
    </source>
</evidence>
<dbReference type="InterPro" id="IPR006083">
    <property type="entry name" value="PRK/URK"/>
</dbReference>
<keyword evidence="6" id="KW-0418">Kinase</keyword>
<evidence type="ECO:0000256" key="9">
    <source>
        <dbReference type="ARBA" id="ARBA00061312"/>
    </source>
</evidence>
<evidence type="ECO:0000256" key="4">
    <source>
        <dbReference type="ARBA" id="ARBA00022679"/>
    </source>
</evidence>
<evidence type="ECO:0000256" key="7">
    <source>
        <dbReference type="ARBA" id="ARBA00022840"/>
    </source>
</evidence>
<dbReference type="FunFam" id="3.40.50.300:FF:001691">
    <property type="entry name" value="Probable ATP-dependent kinase TDA10"/>
    <property type="match status" value="1"/>
</dbReference>
<dbReference type="PANTHER" id="PTHR10285">
    <property type="entry name" value="URIDINE KINASE"/>
    <property type="match status" value="1"/>
</dbReference>
<dbReference type="GO" id="GO:0016301">
    <property type="term" value="F:kinase activity"/>
    <property type="evidence" value="ECO:0007669"/>
    <property type="project" value="UniProtKB-KW"/>
</dbReference>
<dbReference type="Gene3D" id="3.40.50.300">
    <property type="entry name" value="P-loop containing nucleotide triphosphate hydrolases"/>
    <property type="match status" value="1"/>
</dbReference>
<evidence type="ECO:0000313" key="11">
    <source>
        <dbReference type="EMBL" id="CDP35833.1"/>
    </source>
</evidence>
<dbReference type="EMBL" id="HG937693">
    <property type="protein sequence ID" value="CDP35833.1"/>
    <property type="molecule type" value="Genomic_DNA"/>
</dbReference>
<dbReference type="SUPFAM" id="SSF52540">
    <property type="entry name" value="P-loop containing nucleoside triphosphate hydrolases"/>
    <property type="match status" value="1"/>
</dbReference>
<evidence type="ECO:0000256" key="2">
    <source>
        <dbReference type="ARBA" id="ARBA00004496"/>
    </source>
</evidence>
<accession>A0A060T4F0</accession>
<keyword evidence="8" id="KW-0539">Nucleus</keyword>
<dbReference type="InterPro" id="IPR027417">
    <property type="entry name" value="P-loop_NTPase"/>
</dbReference>
<dbReference type="AlphaFoldDB" id="A0A060T4F0"/>
<evidence type="ECO:0000256" key="6">
    <source>
        <dbReference type="ARBA" id="ARBA00022777"/>
    </source>
</evidence>
<keyword evidence="7" id="KW-0067">ATP-binding</keyword>
<keyword evidence="4" id="KW-0808">Transferase</keyword>
<dbReference type="GO" id="GO:0005737">
    <property type="term" value="C:cytoplasm"/>
    <property type="evidence" value="ECO:0007669"/>
    <property type="project" value="UniProtKB-SubCell"/>
</dbReference>
<gene>
    <name evidence="11" type="ORF">GNLVRS02_ARAD1C44484g</name>
</gene>
<keyword evidence="3" id="KW-0963">Cytoplasm</keyword>
<reference evidence="11" key="1">
    <citation type="submission" date="2014-02" db="EMBL/GenBank/DDBJ databases">
        <authorList>
            <person name="Genoscope - CEA"/>
        </authorList>
    </citation>
    <scope>NUCLEOTIDE SEQUENCE</scope>
    <source>
        <strain evidence="11">LS3</strain>
    </source>
</reference>
<evidence type="ECO:0000256" key="1">
    <source>
        <dbReference type="ARBA" id="ARBA00004123"/>
    </source>
</evidence>
<sequence length="279" mass="31521">MVTPYSTQTVLSFVRSLLERKLKSPLVIGLSGPQGSGKSSVVKAVANELRTASKLNVVEFSLDDCYLTHEDQVKLAATGNTLVSQRGLPGTHDIPLCVDTLKSLINQQATDVPQYDKSAFSGQGDRVPRSEYIKTTPPYDVILFEGWCVGFTSVNDGELEERWNDSKGPLKRHRLDHAKYVNDQLKQYDDIWNMFDGFVHLDAESISYVYDWRLQQEHGLIREKGSGMTDDQVRAFVDGYMPAYELYNDRLRAHKGLPSIPHLRVTLNKNRQPVTSMKL</sequence>